<evidence type="ECO:0000313" key="2">
    <source>
        <dbReference type="Proteomes" id="UP000221468"/>
    </source>
</evidence>
<dbReference type="Proteomes" id="UP000221468">
    <property type="component" value="Segment"/>
</dbReference>
<dbReference type="KEGG" id="vg:40076478"/>
<dbReference type="GeneID" id="40076478"/>
<reference evidence="1 2" key="1">
    <citation type="journal article" date="2019" name="Genomics">
        <title>Genomic analyses of a novel bacteriophage (VB_PmiS-Isfahan) within Siphoviridae family infecting Proteus mirabilis.</title>
        <authorList>
            <person name="Yazdi M."/>
            <person name="Bouzari M."/>
            <person name="Ghaemi E.A."/>
        </authorList>
    </citation>
    <scope>NUCLEOTIDE SEQUENCE [LARGE SCALE GENOMIC DNA]</scope>
</reference>
<accession>A0A1U9ZAC0</accession>
<keyword evidence="2" id="KW-1185">Reference proteome</keyword>
<protein>
    <submittedName>
        <fullName evidence="1">Uncharacterized protein</fullName>
    </submittedName>
</protein>
<dbReference type="EMBL" id="KY742649">
    <property type="protein sequence ID" value="AQZ54657.2"/>
    <property type="molecule type" value="Genomic_DNA"/>
</dbReference>
<organism evidence="1 2">
    <name type="scientific">Proteus phage VB_PmiS-Isfahan</name>
    <dbReference type="NCBI Taxonomy" id="1969841"/>
    <lineage>
        <taxon>Viruses</taxon>
        <taxon>Duplodnaviria</taxon>
        <taxon>Heunggongvirae</taxon>
        <taxon>Uroviricota</taxon>
        <taxon>Caudoviricetes</taxon>
        <taxon>Gorganvirus</taxon>
        <taxon>Gorganvirus isfahan</taxon>
    </lineage>
</organism>
<evidence type="ECO:0000313" key="1">
    <source>
        <dbReference type="EMBL" id="AQZ54657.2"/>
    </source>
</evidence>
<dbReference type="RefSeq" id="YP_009600672.1">
    <property type="nucleotide sequence ID" value="NC_041925.1"/>
</dbReference>
<name>A0A1U9ZAC0_9CAUD</name>
<sequence length="90" mass="10798">MGQPFSHSLINRLYQLDNSLPQGYHSWKREEKCMKQVTLYWDDGIRLVLYKNNLGVWRILNCKGWVNSIHQDWTGDEFHKSLTVNNFKEK</sequence>
<proteinExistence type="predicted"/>